<evidence type="ECO:0000313" key="3">
    <source>
        <dbReference type="Proteomes" id="UP000191408"/>
    </source>
</evidence>
<dbReference type="STRING" id="60169.A0A1V6N5G3"/>
<sequence length="236" mass="25665">MLQGWTVRTRAEDEEISRNDPWGPRRYRQWEVLGEEFRRAALQSAWNLAGYEEEFDEEADAMISNYTLNTLLLLQQQSSPSKPHPQSHSDLGEGRSLPLVIAGEGVELAAPQSTIASGTPQTLRGAPLDAPPGTPAMAGGVTSAHTTSSVAGIKRELEPTSSVPPSSVGTPSTPADDGPAAKKIKVEPDAKPDPDAKIEPEVKRPRNLIRIRMNLKMYNEIIKKKANTSTGTKYDN</sequence>
<name>A0A1V6N5G3_PENPO</name>
<keyword evidence="3" id="KW-1185">Reference proteome</keyword>
<dbReference type="Proteomes" id="UP000191408">
    <property type="component" value="Unassembled WGS sequence"/>
</dbReference>
<dbReference type="EMBL" id="MDYM01000047">
    <property type="protein sequence ID" value="OQD59921.1"/>
    <property type="molecule type" value="Genomic_DNA"/>
</dbReference>
<gene>
    <name evidence="2" type="ORF">PENPOL_c048G06091</name>
</gene>
<reference evidence="3" key="1">
    <citation type="journal article" date="2017" name="Nat. Microbiol.">
        <title>Global analysis of biosynthetic gene clusters reveals vast potential of secondary metabolite production in Penicillium species.</title>
        <authorList>
            <person name="Nielsen J.C."/>
            <person name="Grijseels S."/>
            <person name="Prigent S."/>
            <person name="Ji B."/>
            <person name="Dainat J."/>
            <person name="Nielsen K.F."/>
            <person name="Frisvad J.C."/>
            <person name="Workman M."/>
            <person name="Nielsen J."/>
        </authorList>
    </citation>
    <scope>NUCLEOTIDE SEQUENCE [LARGE SCALE GENOMIC DNA]</scope>
    <source>
        <strain evidence="3">IBT 4502</strain>
    </source>
</reference>
<feature type="compositionally biased region" description="Basic and acidic residues" evidence="1">
    <location>
        <begin position="184"/>
        <end position="204"/>
    </location>
</feature>
<comment type="caution">
    <text evidence="2">The sequence shown here is derived from an EMBL/GenBank/DDBJ whole genome shotgun (WGS) entry which is preliminary data.</text>
</comment>
<organism evidence="2 3">
    <name type="scientific">Penicillium polonicum</name>
    <dbReference type="NCBI Taxonomy" id="60169"/>
    <lineage>
        <taxon>Eukaryota</taxon>
        <taxon>Fungi</taxon>
        <taxon>Dikarya</taxon>
        <taxon>Ascomycota</taxon>
        <taxon>Pezizomycotina</taxon>
        <taxon>Eurotiomycetes</taxon>
        <taxon>Eurotiomycetidae</taxon>
        <taxon>Eurotiales</taxon>
        <taxon>Aspergillaceae</taxon>
        <taxon>Penicillium</taxon>
    </lineage>
</organism>
<proteinExistence type="predicted"/>
<dbReference type="AlphaFoldDB" id="A0A1V6N5G3"/>
<feature type="region of interest" description="Disordered" evidence="1">
    <location>
        <begin position="1"/>
        <end position="21"/>
    </location>
</feature>
<dbReference type="OrthoDB" id="10641199at2759"/>
<feature type="compositionally biased region" description="Low complexity" evidence="1">
    <location>
        <begin position="159"/>
        <end position="174"/>
    </location>
</feature>
<protein>
    <submittedName>
        <fullName evidence="2">Uncharacterized protein</fullName>
    </submittedName>
</protein>
<evidence type="ECO:0000256" key="1">
    <source>
        <dbReference type="SAM" id="MobiDB-lite"/>
    </source>
</evidence>
<evidence type="ECO:0000313" key="2">
    <source>
        <dbReference type="EMBL" id="OQD59921.1"/>
    </source>
</evidence>
<feature type="compositionally biased region" description="Polar residues" evidence="1">
    <location>
        <begin position="112"/>
        <end position="122"/>
    </location>
</feature>
<feature type="region of interest" description="Disordered" evidence="1">
    <location>
        <begin position="112"/>
        <end position="204"/>
    </location>
</feature>
<accession>A0A1V6N5G3</accession>